<name>A0A225WUQ0_9STRA</name>
<accession>A0A225WUQ0</accession>
<comment type="caution">
    <text evidence="2">The sequence shown here is derived from an EMBL/GenBank/DDBJ whole genome shotgun (WGS) entry which is preliminary data.</text>
</comment>
<protein>
    <submittedName>
        <fullName evidence="2">Uncharacterized protein</fullName>
    </submittedName>
</protein>
<keyword evidence="3" id="KW-1185">Reference proteome</keyword>
<feature type="region of interest" description="Disordered" evidence="1">
    <location>
        <begin position="1"/>
        <end position="27"/>
    </location>
</feature>
<gene>
    <name evidence="2" type="ORF">PHMEG_0004730</name>
</gene>
<feature type="compositionally biased region" description="Polar residues" evidence="1">
    <location>
        <begin position="1"/>
        <end position="10"/>
    </location>
</feature>
<evidence type="ECO:0000256" key="1">
    <source>
        <dbReference type="SAM" id="MobiDB-lite"/>
    </source>
</evidence>
<dbReference type="Proteomes" id="UP000198211">
    <property type="component" value="Unassembled WGS sequence"/>
</dbReference>
<sequence>MDANVTSEQRNSAESERKRRRHAQRKTAAELYKLPSLLVYDQGALDRHRGEQLLAQSFLSEKCSLRRKARAY</sequence>
<proteinExistence type="predicted"/>
<evidence type="ECO:0000313" key="3">
    <source>
        <dbReference type="Proteomes" id="UP000198211"/>
    </source>
</evidence>
<organism evidence="2 3">
    <name type="scientific">Phytophthora megakarya</name>
    <dbReference type="NCBI Taxonomy" id="4795"/>
    <lineage>
        <taxon>Eukaryota</taxon>
        <taxon>Sar</taxon>
        <taxon>Stramenopiles</taxon>
        <taxon>Oomycota</taxon>
        <taxon>Peronosporomycetes</taxon>
        <taxon>Peronosporales</taxon>
        <taxon>Peronosporaceae</taxon>
        <taxon>Phytophthora</taxon>
    </lineage>
</organism>
<evidence type="ECO:0000313" key="2">
    <source>
        <dbReference type="EMBL" id="OWZ20818.1"/>
    </source>
</evidence>
<dbReference type="EMBL" id="NBNE01000287">
    <property type="protein sequence ID" value="OWZ20818.1"/>
    <property type="molecule type" value="Genomic_DNA"/>
</dbReference>
<dbReference type="AlphaFoldDB" id="A0A225WUQ0"/>
<reference evidence="3" key="1">
    <citation type="submission" date="2017-03" db="EMBL/GenBank/DDBJ databases">
        <title>Phytopthora megakarya and P. palmivora, two closely related causual agents of cacao black pod achieved similar genome size and gene model numbers by different mechanisms.</title>
        <authorList>
            <person name="Ali S."/>
            <person name="Shao J."/>
            <person name="Larry D.J."/>
            <person name="Kronmiller B."/>
            <person name="Shen D."/>
            <person name="Strem M.D."/>
            <person name="Melnick R.L."/>
            <person name="Guiltinan M.J."/>
            <person name="Tyler B.M."/>
            <person name="Meinhardt L.W."/>
            <person name="Bailey B.A."/>
        </authorList>
    </citation>
    <scope>NUCLEOTIDE SEQUENCE [LARGE SCALE GENOMIC DNA]</scope>
    <source>
        <strain evidence="3">zdho120</strain>
    </source>
</reference>